<dbReference type="OrthoDB" id="5210591at2759"/>
<evidence type="ECO:0008006" key="3">
    <source>
        <dbReference type="Google" id="ProtNLM"/>
    </source>
</evidence>
<organism evidence="1 2">
    <name type="scientific">Agrocybe chaxingu</name>
    <dbReference type="NCBI Taxonomy" id="84603"/>
    <lineage>
        <taxon>Eukaryota</taxon>
        <taxon>Fungi</taxon>
        <taxon>Dikarya</taxon>
        <taxon>Basidiomycota</taxon>
        <taxon>Agaricomycotina</taxon>
        <taxon>Agaricomycetes</taxon>
        <taxon>Agaricomycetidae</taxon>
        <taxon>Agaricales</taxon>
        <taxon>Agaricineae</taxon>
        <taxon>Strophariaceae</taxon>
        <taxon>Agrocybe</taxon>
    </lineage>
</organism>
<dbReference type="EMBL" id="JANKHO010001305">
    <property type="protein sequence ID" value="KAJ3502269.1"/>
    <property type="molecule type" value="Genomic_DNA"/>
</dbReference>
<accession>A0A9W8MRN9</accession>
<reference evidence="1" key="1">
    <citation type="submission" date="2022-07" db="EMBL/GenBank/DDBJ databases">
        <title>Genome Sequence of Agrocybe chaxingu.</title>
        <authorList>
            <person name="Buettner E."/>
        </authorList>
    </citation>
    <scope>NUCLEOTIDE SEQUENCE</scope>
    <source>
        <strain evidence="1">MP-N11</strain>
    </source>
</reference>
<evidence type="ECO:0000313" key="2">
    <source>
        <dbReference type="Proteomes" id="UP001148786"/>
    </source>
</evidence>
<name>A0A9W8MRN9_9AGAR</name>
<dbReference type="AlphaFoldDB" id="A0A9W8MRN9"/>
<dbReference type="Proteomes" id="UP001148786">
    <property type="component" value="Unassembled WGS sequence"/>
</dbReference>
<gene>
    <name evidence="1" type="ORF">NLJ89_g8966</name>
</gene>
<sequence>MTNARPLLLTKEQAQDAVCKHLPEARQAILAAISEIPNSGYSHTSNAKTYSIDITSSPEFRDPPSSFFITISQPLPNSSEPQSDWRPNNLLLTHHILTLIRSNTDIPIPQLVLDTSLSLPSIPYHYLISHPIPIRSQDLISLSEAREKGLLDEKDNVFLNLQIGRFLGQMHSRVQNDWYGLIEKEEPRGPSYSWQETFTLFLETLLVEFETDSDNGIALPHEEIRRLLSRAIGFYLFDDLEVPSLVWFTGSLADIYITVPSSTTSATIVTILPNFPHALWGDPLLESVFMSYGVEGGKEKEALMEGYQAGGGGPILAFPRQRTKRIWYTLFMALVILKEVKNGDPRSTSGEQVGVDRQWAISTISSCVKLLRNAPCY</sequence>
<protein>
    <recommendedName>
        <fullName evidence="3">Aminoglycoside phosphotransferase domain-containing protein</fullName>
    </recommendedName>
</protein>
<evidence type="ECO:0000313" key="1">
    <source>
        <dbReference type="EMBL" id="KAJ3502269.1"/>
    </source>
</evidence>
<comment type="caution">
    <text evidence="1">The sequence shown here is derived from an EMBL/GenBank/DDBJ whole genome shotgun (WGS) entry which is preliminary data.</text>
</comment>
<proteinExistence type="predicted"/>
<keyword evidence="2" id="KW-1185">Reference proteome</keyword>